<proteinExistence type="predicted"/>
<evidence type="ECO:0008006" key="4">
    <source>
        <dbReference type="Google" id="ProtNLM"/>
    </source>
</evidence>
<sequence>MALLWARLEEEDSCYAVDPVDDLDANPFGFWGWRATEPMVDLLVGQQRVSEALEFLGCPPTATSRGGMQSAALLIGLGRVEEVLAYLRAAVEESAINKAREEALWGEAIPDWENTLYGDVDHDYDQTGNPAARLADVLAAHDRVDELADRARAGDKHAVKRLVDLLIRQGRVEEACAVLEPRADAGDHTRSQQLVDLLVEHDRIEELAARADAGDYYATVNSPPRPDRSRRESGYDDTGWPWAPF</sequence>
<keyword evidence="3" id="KW-1185">Reference proteome</keyword>
<name>A0A4U3M6E3_9ACTN</name>
<organism evidence="2 3">
    <name type="scientific">Herbidospora galbida</name>
    <dbReference type="NCBI Taxonomy" id="2575442"/>
    <lineage>
        <taxon>Bacteria</taxon>
        <taxon>Bacillati</taxon>
        <taxon>Actinomycetota</taxon>
        <taxon>Actinomycetes</taxon>
        <taxon>Streptosporangiales</taxon>
        <taxon>Streptosporangiaceae</taxon>
        <taxon>Herbidospora</taxon>
    </lineage>
</organism>
<protein>
    <recommendedName>
        <fullName evidence="4">Tetratricopeptide repeat protein</fullName>
    </recommendedName>
</protein>
<feature type="region of interest" description="Disordered" evidence="1">
    <location>
        <begin position="214"/>
        <end position="245"/>
    </location>
</feature>
<dbReference type="AlphaFoldDB" id="A0A4U3M6E3"/>
<comment type="caution">
    <text evidence="2">The sequence shown here is derived from an EMBL/GenBank/DDBJ whole genome shotgun (WGS) entry which is preliminary data.</text>
</comment>
<evidence type="ECO:0000313" key="2">
    <source>
        <dbReference type="EMBL" id="TKK84060.1"/>
    </source>
</evidence>
<dbReference type="OrthoDB" id="4319448at2"/>
<gene>
    <name evidence="2" type="ORF">FDA94_31535</name>
</gene>
<evidence type="ECO:0000313" key="3">
    <source>
        <dbReference type="Proteomes" id="UP000308705"/>
    </source>
</evidence>
<feature type="compositionally biased region" description="Basic and acidic residues" evidence="1">
    <location>
        <begin position="225"/>
        <end position="234"/>
    </location>
</feature>
<dbReference type="Proteomes" id="UP000308705">
    <property type="component" value="Unassembled WGS sequence"/>
</dbReference>
<reference evidence="2 3" key="1">
    <citation type="submission" date="2019-04" db="EMBL/GenBank/DDBJ databases">
        <title>Herbidospora sp. NEAU-GS14.nov., a novel actinomycete isolated from soil.</title>
        <authorList>
            <person name="Han L."/>
        </authorList>
    </citation>
    <scope>NUCLEOTIDE SEQUENCE [LARGE SCALE GENOMIC DNA]</scope>
    <source>
        <strain evidence="2 3">NEAU-GS14</strain>
    </source>
</reference>
<dbReference type="EMBL" id="SZQA01000038">
    <property type="protein sequence ID" value="TKK84060.1"/>
    <property type="molecule type" value="Genomic_DNA"/>
</dbReference>
<accession>A0A4U3M6E3</accession>
<evidence type="ECO:0000256" key="1">
    <source>
        <dbReference type="SAM" id="MobiDB-lite"/>
    </source>
</evidence>